<keyword evidence="7" id="KW-0547">Nucleotide-binding</keyword>
<evidence type="ECO:0000259" key="15">
    <source>
        <dbReference type="PROSITE" id="PS50893"/>
    </source>
</evidence>
<comment type="catalytic activity">
    <reaction evidence="12">
        <text>ATP + H2O + xenobioticSide 1 = ADP + phosphate + xenobioticSide 2.</text>
        <dbReference type="EC" id="7.6.2.2"/>
    </reaction>
</comment>
<evidence type="ECO:0000256" key="13">
    <source>
        <dbReference type="SAM" id="MobiDB-lite"/>
    </source>
</evidence>
<feature type="compositionally biased region" description="Basic and acidic residues" evidence="13">
    <location>
        <begin position="329"/>
        <end position="342"/>
    </location>
</feature>
<dbReference type="Pfam" id="PF00664">
    <property type="entry name" value="ABC_membrane"/>
    <property type="match status" value="1"/>
</dbReference>
<dbReference type="CDD" id="cd03244">
    <property type="entry name" value="ABCC_MRP_domain2"/>
    <property type="match status" value="1"/>
</dbReference>
<dbReference type="FunFam" id="3.40.50.300:FF:000169">
    <property type="entry name" value="ABC transporter C family member 3"/>
    <property type="match status" value="1"/>
</dbReference>
<evidence type="ECO:0000313" key="17">
    <source>
        <dbReference type="EMBL" id="KAJ6775996.1"/>
    </source>
</evidence>
<feature type="domain" description="ABC transmembrane type-1" evidence="16">
    <location>
        <begin position="379"/>
        <end position="622"/>
    </location>
</feature>
<dbReference type="PANTHER" id="PTHR24223:SF181">
    <property type="entry name" value="ABC TRANSPORTER C FAMILY MEMBER 3"/>
    <property type="match status" value="1"/>
</dbReference>
<comment type="similarity">
    <text evidence="2">Belongs to the ABC transporter superfamily. ABCC family. Conjugate transporter (TC 3.A.1.208) subfamily.</text>
</comment>
<evidence type="ECO:0000256" key="6">
    <source>
        <dbReference type="ARBA" id="ARBA00022737"/>
    </source>
</evidence>
<dbReference type="EMBL" id="JAPFFM010000001">
    <property type="protein sequence ID" value="KAJ6775996.1"/>
    <property type="molecule type" value="Genomic_DNA"/>
</dbReference>
<dbReference type="InterPro" id="IPR003593">
    <property type="entry name" value="AAA+_ATPase"/>
</dbReference>
<evidence type="ECO:0000313" key="18">
    <source>
        <dbReference type="Proteomes" id="UP001151752"/>
    </source>
</evidence>
<evidence type="ECO:0000256" key="5">
    <source>
        <dbReference type="ARBA" id="ARBA00022692"/>
    </source>
</evidence>
<dbReference type="SMART" id="SM00382">
    <property type="entry name" value="AAA"/>
    <property type="match status" value="2"/>
</dbReference>
<dbReference type="CDD" id="cd18580">
    <property type="entry name" value="ABC_6TM_ABCC_D2"/>
    <property type="match status" value="1"/>
</dbReference>
<feature type="transmembrane region" description="Helical" evidence="14">
    <location>
        <begin position="364"/>
        <end position="392"/>
    </location>
</feature>
<feature type="transmembrane region" description="Helical" evidence="14">
    <location>
        <begin position="489"/>
        <end position="507"/>
    </location>
</feature>
<feature type="transmembrane region" description="Helical" evidence="14">
    <location>
        <begin position="601"/>
        <end position="623"/>
    </location>
</feature>
<keyword evidence="10 14" id="KW-1133">Transmembrane helix</keyword>
<feature type="domain" description="ABC transporter" evidence="15">
    <location>
        <begin position="92"/>
        <end position="292"/>
    </location>
</feature>
<evidence type="ECO:0000256" key="3">
    <source>
        <dbReference type="ARBA" id="ARBA00012191"/>
    </source>
</evidence>
<feature type="transmembrane region" description="Helical" evidence="14">
    <location>
        <begin position="412"/>
        <end position="434"/>
    </location>
</feature>
<evidence type="ECO:0000256" key="4">
    <source>
        <dbReference type="ARBA" id="ARBA00022448"/>
    </source>
</evidence>
<keyword evidence="6" id="KW-0677">Repeat</keyword>
<dbReference type="PROSITE" id="PS50929">
    <property type="entry name" value="ABC_TM1F"/>
    <property type="match status" value="1"/>
</dbReference>
<dbReference type="Pfam" id="PF00005">
    <property type="entry name" value="ABC_tran"/>
    <property type="match status" value="2"/>
</dbReference>
<keyword evidence="11 14" id="KW-0472">Membrane</keyword>
<dbReference type="InterPro" id="IPR050173">
    <property type="entry name" value="ABC_transporter_C-like"/>
</dbReference>
<evidence type="ECO:0000256" key="11">
    <source>
        <dbReference type="ARBA" id="ARBA00023136"/>
    </source>
</evidence>
<dbReference type="FunFam" id="1.20.1560.10:FF:000002">
    <property type="entry name" value="ABC transporter C family member 5"/>
    <property type="match status" value="1"/>
</dbReference>
<evidence type="ECO:0000256" key="9">
    <source>
        <dbReference type="ARBA" id="ARBA00022967"/>
    </source>
</evidence>
<evidence type="ECO:0000256" key="1">
    <source>
        <dbReference type="ARBA" id="ARBA00004141"/>
    </source>
</evidence>
<dbReference type="PROSITE" id="PS50893">
    <property type="entry name" value="ABC_TRANSPORTER_2"/>
    <property type="match status" value="2"/>
</dbReference>
<reference evidence="17" key="2">
    <citation type="journal article" date="2023" name="Int. J. Mol. Sci.">
        <title>De Novo Assembly and Annotation of 11 Diverse Shrub Willow (Salix) Genomes Reveals Novel Gene Organization in Sex-Linked Regions.</title>
        <authorList>
            <person name="Hyden B."/>
            <person name="Feng K."/>
            <person name="Yates T.B."/>
            <person name="Jawdy S."/>
            <person name="Cereghino C."/>
            <person name="Smart L.B."/>
            <person name="Muchero W."/>
        </authorList>
    </citation>
    <scope>NUCLEOTIDE SEQUENCE</scope>
    <source>
        <tissue evidence="17">Shoot tip</tissue>
    </source>
</reference>
<dbReference type="GO" id="GO:0016887">
    <property type="term" value="F:ATP hydrolysis activity"/>
    <property type="evidence" value="ECO:0007669"/>
    <property type="project" value="InterPro"/>
</dbReference>
<evidence type="ECO:0000256" key="10">
    <source>
        <dbReference type="ARBA" id="ARBA00022989"/>
    </source>
</evidence>
<evidence type="ECO:0000256" key="8">
    <source>
        <dbReference type="ARBA" id="ARBA00022840"/>
    </source>
</evidence>
<dbReference type="PANTHER" id="PTHR24223">
    <property type="entry name" value="ATP-BINDING CASSETTE SUB-FAMILY C"/>
    <property type="match status" value="1"/>
</dbReference>
<dbReference type="EC" id="7.6.2.2" evidence="3"/>
<dbReference type="PROSITE" id="PS00211">
    <property type="entry name" value="ABC_TRANSPORTER_1"/>
    <property type="match status" value="1"/>
</dbReference>
<dbReference type="GO" id="GO:0016020">
    <property type="term" value="C:membrane"/>
    <property type="evidence" value="ECO:0007669"/>
    <property type="project" value="UniProtKB-SubCell"/>
</dbReference>
<feature type="region of interest" description="Disordered" evidence="13">
    <location>
        <begin position="308"/>
        <end position="349"/>
    </location>
</feature>
<dbReference type="InterPro" id="IPR036640">
    <property type="entry name" value="ABC1_TM_sf"/>
</dbReference>
<accession>A0A9Q0WYX9</accession>
<dbReference type="GO" id="GO:0008559">
    <property type="term" value="F:ABC-type xenobiotic transporter activity"/>
    <property type="evidence" value="ECO:0007669"/>
    <property type="project" value="UniProtKB-EC"/>
</dbReference>
<dbReference type="GO" id="GO:0005524">
    <property type="term" value="F:ATP binding"/>
    <property type="evidence" value="ECO:0007669"/>
    <property type="project" value="UniProtKB-KW"/>
</dbReference>
<dbReference type="InterPro" id="IPR003439">
    <property type="entry name" value="ABC_transporter-like_ATP-bd"/>
</dbReference>
<dbReference type="SUPFAM" id="SSF52540">
    <property type="entry name" value="P-loop containing nucleoside triphosphate hydrolases"/>
    <property type="match status" value="2"/>
</dbReference>
<reference evidence="17" key="1">
    <citation type="submission" date="2022-11" db="EMBL/GenBank/DDBJ databases">
        <authorList>
            <person name="Hyden B.L."/>
            <person name="Feng K."/>
            <person name="Yates T."/>
            <person name="Jawdy S."/>
            <person name="Smart L.B."/>
            <person name="Muchero W."/>
        </authorList>
    </citation>
    <scope>NUCLEOTIDE SEQUENCE</scope>
    <source>
        <tissue evidence="17">Shoot tip</tissue>
    </source>
</reference>
<keyword evidence="9" id="KW-1278">Translocase</keyword>
<dbReference type="SUPFAM" id="SSF90123">
    <property type="entry name" value="ABC transporter transmembrane region"/>
    <property type="match status" value="1"/>
</dbReference>
<sequence>MISFVFWGAPSLVAVATFGTCMLIGIPLESGKILSALATFRILQVPIYNLPDTVSMIVQTKVSLDRIASFISLDDLKNDVEKLPTGSSDTAVEILDGDFSWDVSSPSATLKNINLKVLHGMRVAICGTVGSGKSSLLSCILGEVPQISGTLKICGTKAYVAQSPWIQSGKIEENILFGKDMDREKVREVIGERGINLSGGQKQRIQIARALYQDADIYLFDDPFSAVDAHTGSHLFKEALLGLLNSKTVIYVTHQVEFLPAADLISDGGITQAGKYDDILNSGSDFMELVGAHKAALSAFDSKQVESASANESAGKENGSGDRISQNEGNKDSQNGKEDEVAGPKAQLIQEEEREKGSVGFPIYWKYITAAYGGALVPLILLAQILFQILQIGSNYWMAWATPVSKDMKPAVSGYTLIMVYVCLAIGSSFCILARSTLLVTAGYKTATLLFNKMHLCIFRAPMSFFDATPSGRIINRVSTDQTAVETRIPYLVGALAFSVIQLLGIIAVMSQVAWQVFIVFIPVIAACIWYQRYYISSARELSRLVGVCKAPIIQHFAETIAGATTIRSFDQQSRFQETNMKVTDAYSRTKFHIAGAMEWLCFRLDMFSSVTFAFSLAFLVSFRSRIDPVIWNLCDCENKIISVERIIQYMSIPSEPPLVVEANRPGRSWPSHGEVVINNLQVRYAPHMPLVLRGLTCTFRGGMKTGIVGRTGSGKSTLIQTLFRIVEPAAGRIMIDDIDISSIGLHDLRSRLSIIPQDPTMFEGTVRSNLDPLEEYTDEQIWEALDKCQLGDEVRKKETKLDSTVIENGENWSMGQRQLVCLGRVLLKKSKVLVLDEATASVDTSTDNLIQQTLRQHFSDCTVITIAHRITSVLDSDMVLLLSHGLIEEYDSPARLLENKASSFAQLVAEYRVRSNATSTS</sequence>
<evidence type="ECO:0000256" key="12">
    <source>
        <dbReference type="ARBA" id="ARBA00034018"/>
    </source>
</evidence>
<protein>
    <recommendedName>
        <fullName evidence="3">ABC-type xenobiotic transporter</fullName>
        <ecNumber evidence="3">7.6.2.2</ecNumber>
    </recommendedName>
</protein>
<evidence type="ECO:0000256" key="2">
    <source>
        <dbReference type="ARBA" id="ARBA00009726"/>
    </source>
</evidence>
<keyword evidence="18" id="KW-1185">Reference proteome</keyword>
<dbReference type="InterPro" id="IPR017871">
    <property type="entry name" value="ABC_transporter-like_CS"/>
</dbReference>
<comment type="subcellular location">
    <subcellularLocation>
        <location evidence="1">Membrane</location>
        <topology evidence="1">Multi-pass membrane protein</topology>
    </subcellularLocation>
</comment>
<evidence type="ECO:0000259" key="16">
    <source>
        <dbReference type="PROSITE" id="PS50929"/>
    </source>
</evidence>
<evidence type="ECO:0000256" key="7">
    <source>
        <dbReference type="ARBA" id="ARBA00022741"/>
    </source>
</evidence>
<keyword evidence="4" id="KW-0813">Transport</keyword>
<organism evidence="17 18">
    <name type="scientific">Salix koriyanagi</name>
    <dbReference type="NCBI Taxonomy" id="2511006"/>
    <lineage>
        <taxon>Eukaryota</taxon>
        <taxon>Viridiplantae</taxon>
        <taxon>Streptophyta</taxon>
        <taxon>Embryophyta</taxon>
        <taxon>Tracheophyta</taxon>
        <taxon>Spermatophyta</taxon>
        <taxon>Magnoliopsida</taxon>
        <taxon>eudicotyledons</taxon>
        <taxon>Gunneridae</taxon>
        <taxon>Pentapetalae</taxon>
        <taxon>rosids</taxon>
        <taxon>fabids</taxon>
        <taxon>Malpighiales</taxon>
        <taxon>Salicaceae</taxon>
        <taxon>Saliceae</taxon>
        <taxon>Salix</taxon>
    </lineage>
</organism>
<dbReference type="InterPro" id="IPR044726">
    <property type="entry name" value="ABCC_6TM_D2"/>
</dbReference>
<dbReference type="Gene3D" id="3.40.50.300">
    <property type="entry name" value="P-loop containing nucleotide triphosphate hydrolases"/>
    <property type="match status" value="2"/>
</dbReference>
<dbReference type="Proteomes" id="UP001151752">
    <property type="component" value="Chromosome 16"/>
</dbReference>
<dbReference type="CDD" id="cd03250">
    <property type="entry name" value="ABCC_MRP_domain1"/>
    <property type="match status" value="1"/>
</dbReference>
<gene>
    <name evidence="17" type="ORF">OIU74_000226</name>
</gene>
<dbReference type="AlphaFoldDB" id="A0A9Q0WYX9"/>
<proteinExistence type="inferred from homology"/>
<name>A0A9Q0WYX9_9ROSI</name>
<evidence type="ECO:0000256" key="14">
    <source>
        <dbReference type="SAM" id="Phobius"/>
    </source>
</evidence>
<keyword evidence="8 17" id="KW-0067">ATP-binding</keyword>
<feature type="domain" description="ABC transporter" evidence="15">
    <location>
        <begin position="678"/>
        <end position="910"/>
    </location>
</feature>
<dbReference type="InterPro" id="IPR011527">
    <property type="entry name" value="ABC1_TM_dom"/>
</dbReference>
<keyword evidence="5 14" id="KW-0812">Transmembrane</keyword>
<dbReference type="InterPro" id="IPR027417">
    <property type="entry name" value="P-loop_NTPase"/>
</dbReference>
<dbReference type="Gene3D" id="1.20.1560.10">
    <property type="entry name" value="ABC transporter type 1, transmembrane domain"/>
    <property type="match status" value="2"/>
</dbReference>
<comment type="caution">
    <text evidence="17">The sequence shown here is derived from an EMBL/GenBank/DDBJ whole genome shotgun (WGS) entry which is preliminary data.</text>
</comment>
<feature type="transmembrane region" description="Helical" evidence="14">
    <location>
        <begin position="6"/>
        <end position="26"/>
    </location>
</feature>
<feature type="transmembrane region" description="Helical" evidence="14">
    <location>
        <begin position="513"/>
        <end position="531"/>
    </location>
</feature>